<evidence type="ECO:0000313" key="4">
    <source>
        <dbReference type="EMBL" id="MBU8873835.1"/>
    </source>
</evidence>
<proteinExistence type="predicted"/>
<dbReference type="EMBL" id="JAHOPB010000001">
    <property type="protein sequence ID" value="MBU8873835.1"/>
    <property type="molecule type" value="Genomic_DNA"/>
</dbReference>
<dbReference type="InterPro" id="IPR019088">
    <property type="entry name" value="CHP02186-rel_TM"/>
</dbReference>
<evidence type="ECO:0000256" key="2">
    <source>
        <dbReference type="SAM" id="Phobius"/>
    </source>
</evidence>
<keyword evidence="2" id="KW-1133">Transmembrane helix</keyword>
<evidence type="ECO:0000256" key="3">
    <source>
        <dbReference type="SAM" id="SignalP"/>
    </source>
</evidence>
<organism evidence="4 5">
    <name type="scientific">Reyranella humidisoli</name>
    <dbReference type="NCBI Taxonomy" id="2849149"/>
    <lineage>
        <taxon>Bacteria</taxon>
        <taxon>Pseudomonadati</taxon>
        <taxon>Pseudomonadota</taxon>
        <taxon>Alphaproteobacteria</taxon>
        <taxon>Hyphomicrobiales</taxon>
        <taxon>Reyranellaceae</taxon>
        <taxon>Reyranella</taxon>
    </lineage>
</organism>
<feature type="signal peptide" evidence="3">
    <location>
        <begin position="1"/>
        <end position="26"/>
    </location>
</feature>
<dbReference type="RefSeq" id="WP_216958369.1">
    <property type="nucleotide sequence ID" value="NZ_JAHOPB010000001.1"/>
</dbReference>
<name>A0ABS6IHA4_9HYPH</name>
<accession>A0ABS6IHA4</accession>
<gene>
    <name evidence="4" type="ORF">KQ910_08675</name>
</gene>
<reference evidence="4 5" key="1">
    <citation type="submission" date="2021-06" db="EMBL/GenBank/DDBJ databases">
        <authorList>
            <person name="Lee D.H."/>
        </authorList>
    </citation>
    <scope>NUCLEOTIDE SEQUENCE [LARGE SCALE GENOMIC DNA]</scope>
    <source>
        <strain evidence="4 5">MMS21-HV4-11</strain>
    </source>
</reference>
<evidence type="ECO:0000313" key="5">
    <source>
        <dbReference type="Proteomes" id="UP000727907"/>
    </source>
</evidence>
<feature type="region of interest" description="Disordered" evidence="1">
    <location>
        <begin position="28"/>
        <end position="64"/>
    </location>
</feature>
<keyword evidence="3" id="KW-0732">Signal</keyword>
<feature type="transmembrane region" description="Helical" evidence="2">
    <location>
        <begin position="268"/>
        <end position="289"/>
    </location>
</feature>
<feature type="chain" id="PRO_5046072062" evidence="3">
    <location>
        <begin position="27"/>
        <end position="292"/>
    </location>
</feature>
<comment type="caution">
    <text evidence="4">The sequence shown here is derived from an EMBL/GenBank/DDBJ whole genome shotgun (WGS) entry which is preliminary data.</text>
</comment>
<keyword evidence="2" id="KW-0472">Membrane</keyword>
<dbReference type="Pfam" id="PF09608">
    <property type="entry name" value="Alph_Pro_TM"/>
    <property type="match status" value="1"/>
</dbReference>
<sequence length="292" mass="30421">MRGVAGTLAALGAAFVLFVGAAGASAQGPRVEPAPGSLPAPGSRPAPGIGGPPDAIGPPSVPSEPTTPDLIVDLSLARVSITSAFQGESILMFGMFDPPGEIVVVVAGPAARETVMRKQRFLGIWLNTGRQSFDDVPAYYAIAASQPLQRLLARGAGGEILSLEDRLASVKPATPRDTADLARFRAGLVEVKRREGLYPAAIGQVTVQAGRLFRVDLPFPSRLPEGVYEVRVYLLREGKIVAAVSRPLPVGKVGFSAQLAGWASHDGALYGLGAVLMALLVGWIGGSVMRRL</sequence>
<keyword evidence="5" id="KW-1185">Reference proteome</keyword>
<evidence type="ECO:0000256" key="1">
    <source>
        <dbReference type="SAM" id="MobiDB-lite"/>
    </source>
</evidence>
<dbReference type="Proteomes" id="UP000727907">
    <property type="component" value="Unassembled WGS sequence"/>
</dbReference>
<keyword evidence="2" id="KW-0812">Transmembrane</keyword>
<protein>
    <submittedName>
        <fullName evidence="4">TIGR02186 family protein</fullName>
    </submittedName>
</protein>